<sequence length="151" mass="16802">MAVRHQLIERSPEAVWAVLADGSRYDEWVVGTARSAPAQGTWPELGSAIEYTVRLGPWTACGHTYVRRCEPPHRLELEVDSGPLGTVRIAIQIQPWGRHSLLTMDEHPLRGPSARLHNTALDAVLQLRHRRMLGNLAAVVERSPRQPGEPA</sequence>
<dbReference type="GeneID" id="91566923"/>
<dbReference type="EMBL" id="JAGIOH010000001">
    <property type="protein sequence ID" value="MBP2400547.1"/>
    <property type="molecule type" value="Genomic_DNA"/>
</dbReference>
<dbReference type="InterPro" id="IPR023393">
    <property type="entry name" value="START-like_dom_sf"/>
</dbReference>
<dbReference type="CDD" id="cd07812">
    <property type="entry name" value="SRPBCC"/>
    <property type="match status" value="1"/>
</dbReference>
<evidence type="ECO:0000313" key="1">
    <source>
        <dbReference type="EMBL" id="MBP2400547.1"/>
    </source>
</evidence>
<name>A0ABS4XVL2_9ACTN</name>
<dbReference type="RefSeq" id="WP_209513167.1">
    <property type="nucleotide sequence ID" value="NZ_JAGIOH010000001.1"/>
</dbReference>
<protein>
    <submittedName>
        <fullName evidence="1">Uncharacterized protein YndB with AHSA1/START domain</fullName>
    </submittedName>
</protein>
<dbReference type="SUPFAM" id="SSF55961">
    <property type="entry name" value="Bet v1-like"/>
    <property type="match status" value="1"/>
</dbReference>
<dbReference type="Pfam" id="PF10604">
    <property type="entry name" value="Polyketide_cyc2"/>
    <property type="match status" value="1"/>
</dbReference>
<proteinExistence type="predicted"/>
<reference evidence="1 2" key="1">
    <citation type="submission" date="2021-03" db="EMBL/GenBank/DDBJ databases">
        <title>Sequencing the genomes of 1000 actinobacteria strains.</title>
        <authorList>
            <person name="Klenk H.-P."/>
        </authorList>
    </citation>
    <scope>NUCLEOTIDE SEQUENCE [LARGE SCALE GENOMIC DNA]</scope>
    <source>
        <strain evidence="1 2">DSM 41480</strain>
    </source>
</reference>
<dbReference type="InterPro" id="IPR019587">
    <property type="entry name" value="Polyketide_cyclase/dehydratase"/>
</dbReference>
<comment type="caution">
    <text evidence="1">The sequence shown here is derived from an EMBL/GenBank/DDBJ whole genome shotgun (WGS) entry which is preliminary data.</text>
</comment>
<gene>
    <name evidence="1" type="ORF">JO379_000016</name>
</gene>
<dbReference type="Gene3D" id="3.30.530.20">
    <property type="match status" value="1"/>
</dbReference>
<accession>A0ABS4XVL2</accession>
<organism evidence="1 2">
    <name type="scientific">Streptomyces syringium</name>
    <dbReference type="NCBI Taxonomy" id="76729"/>
    <lineage>
        <taxon>Bacteria</taxon>
        <taxon>Bacillati</taxon>
        <taxon>Actinomycetota</taxon>
        <taxon>Actinomycetes</taxon>
        <taxon>Kitasatosporales</taxon>
        <taxon>Streptomycetaceae</taxon>
        <taxon>Streptomyces</taxon>
    </lineage>
</organism>
<keyword evidence="2" id="KW-1185">Reference proteome</keyword>
<dbReference type="Proteomes" id="UP001519291">
    <property type="component" value="Unassembled WGS sequence"/>
</dbReference>
<evidence type="ECO:0000313" key="2">
    <source>
        <dbReference type="Proteomes" id="UP001519291"/>
    </source>
</evidence>